<proteinExistence type="predicted"/>
<evidence type="ECO:0000256" key="1">
    <source>
        <dbReference type="SAM" id="MobiDB-lite"/>
    </source>
</evidence>
<protein>
    <submittedName>
        <fullName evidence="2">Uncharacterized protein</fullName>
    </submittedName>
</protein>
<dbReference type="Proteomes" id="UP000594262">
    <property type="component" value="Unplaced"/>
</dbReference>
<reference evidence="2" key="1">
    <citation type="submission" date="2021-01" db="UniProtKB">
        <authorList>
            <consortium name="EnsemblMetazoa"/>
        </authorList>
    </citation>
    <scope>IDENTIFICATION</scope>
</reference>
<keyword evidence="3" id="KW-1185">Reference proteome</keyword>
<dbReference type="AlphaFoldDB" id="A0A7M5VBJ6"/>
<dbReference type="EnsemblMetazoa" id="CLYHEMT007682.1">
    <property type="protein sequence ID" value="CLYHEMP007682.1"/>
    <property type="gene ID" value="CLYHEMG007682"/>
</dbReference>
<feature type="region of interest" description="Disordered" evidence="1">
    <location>
        <begin position="1"/>
        <end position="20"/>
    </location>
</feature>
<evidence type="ECO:0000313" key="2">
    <source>
        <dbReference type="EnsemblMetazoa" id="CLYHEMP007682.1"/>
    </source>
</evidence>
<accession>A0A7M5VBJ6</accession>
<feature type="compositionally biased region" description="Polar residues" evidence="1">
    <location>
        <begin position="1"/>
        <end position="16"/>
    </location>
</feature>
<evidence type="ECO:0000313" key="3">
    <source>
        <dbReference type="Proteomes" id="UP000594262"/>
    </source>
</evidence>
<sequence length="315" mass="36389">MADSTQNLADEQTSARVGSHGKFKMNKLYIEDPAKRKKKEDEKIGQLHRLVVQISELTKMPVAVLALSGGNIVVSGSTNTLYTEFLQDPEVKQKFEKCAKADSEPLPKSNCEEVISQNITEKRRKIKIKPEPLPRDWECLNCLDKRVIVTDIVKWYFNIEIPWRQPQPDWWPNELPFKSPRKSSVHVLDKIIKAFLKRQAFDVMEMLSREDSNNDWESLTCWTENNGSALDFPVDWINRHFPHPNLSESTLDSKLVSLKYRSMVQTFGNFEPMKCESIAECVSYALFGNAKIYAKFFKLCGLIFCVQKTTKLLQY</sequence>
<name>A0A7M5VBJ6_9CNID</name>
<organism evidence="2 3">
    <name type="scientific">Clytia hemisphaerica</name>
    <dbReference type="NCBI Taxonomy" id="252671"/>
    <lineage>
        <taxon>Eukaryota</taxon>
        <taxon>Metazoa</taxon>
        <taxon>Cnidaria</taxon>
        <taxon>Hydrozoa</taxon>
        <taxon>Hydroidolina</taxon>
        <taxon>Leptothecata</taxon>
        <taxon>Obeliida</taxon>
        <taxon>Clytiidae</taxon>
        <taxon>Clytia</taxon>
    </lineage>
</organism>